<keyword evidence="2" id="KW-1185">Reference proteome</keyword>
<gene>
    <name evidence="1" type="ORF">E6C51_14790</name>
</gene>
<dbReference type="Proteomes" id="UP000310754">
    <property type="component" value="Unassembled WGS sequence"/>
</dbReference>
<evidence type="ECO:0000313" key="2">
    <source>
        <dbReference type="Proteomes" id="UP000310754"/>
    </source>
</evidence>
<dbReference type="Pfam" id="PF00805">
    <property type="entry name" value="Pentapeptide"/>
    <property type="match status" value="2"/>
</dbReference>
<name>A0A4S3ZSJ2_9HYPH</name>
<reference evidence="1 2" key="1">
    <citation type="submission" date="2019-04" db="EMBL/GenBank/DDBJ databases">
        <title>Rhizobium terrae sp. nov., isolated from a paddy soil.</title>
        <authorList>
            <person name="Lin S.-Y."/>
            <person name="Hameed A."/>
            <person name="Huang H.-I."/>
            <person name="Young C.-C."/>
        </authorList>
    </citation>
    <scope>NUCLEOTIDE SEQUENCE [LARGE SCALE GENOMIC DNA]</scope>
    <source>
        <strain evidence="1 2">CC-HIH110</strain>
    </source>
</reference>
<dbReference type="AlphaFoldDB" id="A0A4S3ZSJ2"/>
<protein>
    <recommendedName>
        <fullName evidence="3">NACHT domain-containing protein</fullName>
    </recommendedName>
</protein>
<dbReference type="PANTHER" id="PTHR14136">
    <property type="entry name" value="BTB_POZ DOMAIN-CONTAINING PROTEIN KCTD9"/>
    <property type="match status" value="1"/>
</dbReference>
<dbReference type="Gene3D" id="3.40.50.300">
    <property type="entry name" value="P-loop containing nucleotide triphosphate hydrolases"/>
    <property type="match status" value="1"/>
</dbReference>
<sequence length="984" mass="109304">MTIILSAPKKKPNYFDAGFSGIVAVLEALGPTGPNIPNVLSNLKSGFDALKGITEDEPGHRAWIWAYKTLSYAASDVLKAQLIKAPLSGQKDDAVKEFLEASTQFEGQELDGLALTNPGISPLFNNAHKALGTMILKATTGSDLGVDTLDERFKQALRTGSSRTLCEDPVYFRVLEDGLTGLAGEGARRDGHWARHANWVSYQYTDAPIFSPDEEEIIPLEAVYLPPRCFWHQTKKDAKKDGTEVLHKTAHVANLHRTAHDWLASDARHNPIRVVTGGPGSGKSSFARAFAHEVIQRGAHRVLFLQLQHMTLTGSLHDDIARYVDRRDTSTGHSGSPGLPGNPLDWRKTDEVPILMIFDGLDELSTKDEEGERNARELLLALKLMLSPMNTDGTPIRALVLGRNLACQAAMTAANIPLEHMLNVAPITKMNHATCMMRSPDDDIRDPEHLMDADQRVNYWKNWATLKGLNSKEIPDAITSTSMRELTVEPLLLHLLIISKYCGDDWETAANNKNVVYEDILQKIFERNKNKPHFRAAGVDEPLFFEFMECLGIAAWRGNGRTGDENDFRQIRKLHLNRERKFKDFPAASLKSVALNIHTRAGQEDASSGFEFIHKSFGEYLAARGLLYHALKTATALEENEPEDLEQQWCQIIGFAELTPEIISFLYDEARLKLTPDTAAKQKNSLTELINWALMHGFSVNKIAPELSWNELATQQRCAVSALIASASAMATVIPIGDWDTAEFNAPWTVNIDWPKSQKFSTKDQLNNIGVSVETTVIGALRRINVSDQSLWDCSLSRTNLEGADLRYTTATWSLLIGSNLEHASLSGFDATNAIFIDTNLRGCCLYAARFPYSKFEGVDMRSCDLRKADFSNVVAPTGGRYNMLNPYTGLSVKGSIDLEGADLTEADLSGADLSGVLNLSIDAVNSAFGNANTKLPDYIDRDKVTWLIENTSKPKHHLVHHQTRFKQRMKRKSNLQERSKKAP</sequence>
<organism evidence="1 2">
    <name type="scientific">Allorhizobium terrae</name>
    <dbReference type="NCBI Taxonomy" id="1848972"/>
    <lineage>
        <taxon>Bacteria</taxon>
        <taxon>Pseudomonadati</taxon>
        <taxon>Pseudomonadota</taxon>
        <taxon>Alphaproteobacteria</taxon>
        <taxon>Hyphomicrobiales</taxon>
        <taxon>Rhizobiaceae</taxon>
        <taxon>Rhizobium/Agrobacterium group</taxon>
        <taxon>Allorhizobium</taxon>
    </lineage>
</organism>
<dbReference type="InterPro" id="IPR001646">
    <property type="entry name" value="5peptide_repeat"/>
</dbReference>
<proteinExistence type="predicted"/>
<dbReference type="EMBL" id="SSOA01000008">
    <property type="protein sequence ID" value="THF48628.1"/>
    <property type="molecule type" value="Genomic_DNA"/>
</dbReference>
<dbReference type="SUPFAM" id="SSF141571">
    <property type="entry name" value="Pentapeptide repeat-like"/>
    <property type="match status" value="1"/>
</dbReference>
<dbReference type="PANTHER" id="PTHR14136:SF17">
    <property type="entry name" value="BTB_POZ DOMAIN-CONTAINING PROTEIN KCTD9"/>
    <property type="match status" value="1"/>
</dbReference>
<dbReference type="InterPro" id="IPR027417">
    <property type="entry name" value="P-loop_NTPase"/>
</dbReference>
<evidence type="ECO:0000313" key="1">
    <source>
        <dbReference type="EMBL" id="THF48628.1"/>
    </source>
</evidence>
<dbReference type="RefSeq" id="WP_190236516.1">
    <property type="nucleotide sequence ID" value="NZ_SSOA01000008.1"/>
</dbReference>
<evidence type="ECO:0008006" key="3">
    <source>
        <dbReference type="Google" id="ProtNLM"/>
    </source>
</evidence>
<dbReference type="Gene3D" id="2.160.20.80">
    <property type="entry name" value="E3 ubiquitin-protein ligase SopA"/>
    <property type="match status" value="1"/>
</dbReference>
<comment type="caution">
    <text evidence="1">The sequence shown here is derived from an EMBL/GenBank/DDBJ whole genome shotgun (WGS) entry which is preliminary data.</text>
</comment>
<dbReference type="InterPro" id="IPR051082">
    <property type="entry name" value="Pentapeptide-BTB/POZ_domain"/>
</dbReference>
<accession>A0A4S3ZSJ2</accession>
<dbReference type="SUPFAM" id="SSF52540">
    <property type="entry name" value="P-loop containing nucleoside triphosphate hydrolases"/>
    <property type="match status" value="1"/>
</dbReference>